<reference evidence="1 2" key="1">
    <citation type="submission" date="2016-09" db="EMBL/GenBank/DDBJ databases">
        <title>Genome-resolved meta-omics ties microbial dynamics to process performance in biotechnology for thiocyanate degradation.</title>
        <authorList>
            <person name="Kantor R.S."/>
            <person name="Huddy R.J."/>
            <person name="Iyer R."/>
            <person name="Thomas B.C."/>
            <person name="Brown C.T."/>
            <person name="Anantharaman K."/>
            <person name="Tringe S."/>
            <person name="Hettich R.L."/>
            <person name="Harrison S.T."/>
            <person name="Banfield J.F."/>
        </authorList>
    </citation>
    <scope>NUCLEOTIDE SEQUENCE [LARGE SCALE GENOMIC DNA]</scope>
    <source>
        <strain evidence="1">59-99</strain>
    </source>
</reference>
<evidence type="ECO:0000313" key="1">
    <source>
        <dbReference type="EMBL" id="OJX56766.1"/>
    </source>
</evidence>
<accession>A0A1M3KWF9</accession>
<organism evidence="1 2">
    <name type="scientific">Candidatus Kapaibacterium thiocyanatum</name>
    <dbReference type="NCBI Taxonomy" id="1895771"/>
    <lineage>
        <taxon>Bacteria</taxon>
        <taxon>Pseudomonadati</taxon>
        <taxon>Candidatus Kapaibacteriota</taxon>
        <taxon>Candidatus Kapaibacteriia</taxon>
        <taxon>Candidatus Kapaibacteriales</taxon>
        <taxon>Candidatus Kapaibacteriaceae</taxon>
        <taxon>Candidatus Kapaibacterium</taxon>
    </lineage>
</organism>
<evidence type="ECO:0000313" key="2">
    <source>
        <dbReference type="Proteomes" id="UP000184233"/>
    </source>
</evidence>
<dbReference type="SUPFAM" id="SSF56925">
    <property type="entry name" value="OMPA-like"/>
    <property type="match status" value="1"/>
</dbReference>
<gene>
    <name evidence="1" type="ORF">BGO89_09545</name>
</gene>
<dbReference type="AlphaFoldDB" id="A0A1M3KWF9"/>
<evidence type="ECO:0008006" key="3">
    <source>
        <dbReference type="Google" id="ProtNLM"/>
    </source>
</evidence>
<dbReference type="InterPro" id="IPR011250">
    <property type="entry name" value="OMP/PagP_B-barrel"/>
</dbReference>
<proteinExistence type="predicted"/>
<dbReference type="EMBL" id="MKVH01000024">
    <property type="protein sequence ID" value="OJX56766.1"/>
    <property type="molecule type" value="Genomic_DNA"/>
</dbReference>
<dbReference type="Proteomes" id="UP000184233">
    <property type="component" value="Unassembled WGS sequence"/>
</dbReference>
<dbReference type="Gene3D" id="2.40.160.20">
    <property type="match status" value="1"/>
</dbReference>
<sequence length="196" mass="20918">MRLFLIALVVSFTGLFEVSAQQMFRPAIRQQIALDAGIQLPFGNDAKGLDLSPAFGINATLWHFVSQNVGIFGTVGTSWFNLGKNVATTQGTMDLSAFNLQLTPLMGGVGYMHTESDIVPFGGISAGVTFVTLNFGSGRPISELNNEAHFTVGGFGGVGLRATTNLTFLVIARYHHLVGEELSSLGLNAGITWAFF</sequence>
<protein>
    <recommendedName>
        <fullName evidence="3">Outer membrane protein beta-barrel domain-containing protein</fullName>
    </recommendedName>
</protein>
<name>A0A1M3KWF9_9BACT</name>
<comment type="caution">
    <text evidence="1">The sequence shown here is derived from an EMBL/GenBank/DDBJ whole genome shotgun (WGS) entry which is preliminary data.</text>
</comment>
<dbReference type="STRING" id="1895771.BGO89_09545"/>